<comment type="similarity">
    <text evidence="1">Belongs to the LysR transcriptional regulatory family.</text>
</comment>
<evidence type="ECO:0000256" key="2">
    <source>
        <dbReference type="ARBA" id="ARBA00023015"/>
    </source>
</evidence>
<evidence type="ECO:0000256" key="1">
    <source>
        <dbReference type="ARBA" id="ARBA00009437"/>
    </source>
</evidence>
<proteinExistence type="inferred from homology"/>
<accession>A0AA37MHF4</accession>
<dbReference type="InterPro" id="IPR005119">
    <property type="entry name" value="LysR_subst-bd"/>
</dbReference>
<evidence type="ECO:0000256" key="3">
    <source>
        <dbReference type="ARBA" id="ARBA00023125"/>
    </source>
</evidence>
<dbReference type="AlphaFoldDB" id="A0AA37MHF4"/>
<dbReference type="GO" id="GO:0032993">
    <property type="term" value="C:protein-DNA complex"/>
    <property type="evidence" value="ECO:0007669"/>
    <property type="project" value="TreeGrafter"/>
</dbReference>
<keyword evidence="2" id="KW-0805">Transcription regulation</keyword>
<feature type="domain" description="HTH lysR-type" evidence="5">
    <location>
        <begin position="1"/>
        <end position="58"/>
    </location>
</feature>
<dbReference type="InterPro" id="IPR036388">
    <property type="entry name" value="WH-like_DNA-bd_sf"/>
</dbReference>
<dbReference type="PROSITE" id="PS50931">
    <property type="entry name" value="HTH_LYSR"/>
    <property type="match status" value="1"/>
</dbReference>
<dbReference type="Proteomes" id="UP001055111">
    <property type="component" value="Unassembled WGS sequence"/>
</dbReference>
<dbReference type="Gene3D" id="1.10.10.10">
    <property type="entry name" value="Winged helix-like DNA-binding domain superfamily/Winged helix DNA-binding domain"/>
    <property type="match status" value="1"/>
</dbReference>
<reference evidence="6" key="1">
    <citation type="submission" date="2022-09" db="EMBL/GenBank/DDBJ databases">
        <title>Isolation and characterization of 3-chlorobenzoate degrading bacteria from soils in Shizuoka.</title>
        <authorList>
            <person name="Ifat A."/>
            <person name="Ogawa N."/>
            <person name="Kimbara K."/>
            <person name="Moriuchi R."/>
            <person name="Dohra H."/>
            <person name="Shintani M."/>
        </authorList>
    </citation>
    <scope>NUCLEOTIDE SEQUENCE</scope>
    <source>
        <strain evidence="6">19CS4-2</strain>
    </source>
</reference>
<dbReference type="SUPFAM" id="SSF46785">
    <property type="entry name" value="Winged helix' DNA-binding domain"/>
    <property type="match status" value="1"/>
</dbReference>
<gene>
    <name evidence="6" type="ORF">CBA19CS42_14050</name>
</gene>
<evidence type="ECO:0000313" key="6">
    <source>
        <dbReference type="EMBL" id="GJH25648.1"/>
    </source>
</evidence>
<dbReference type="InterPro" id="IPR000847">
    <property type="entry name" value="LysR_HTH_N"/>
</dbReference>
<protein>
    <submittedName>
        <fullName evidence="6">LysR family transcriptional regulator</fullName>
    </submittedName>
</protein>
<dbReference type="PANTHER" id="PTHR30346:SF0">
    <property type="entry name" value="HCA OPERON TRANSCRIPTIONAL ACTIVATOR HCAR"/>
    <property type="match status" value="1"/>
</dbReference>
<evidence type="ECO:0000259" key="5">
    <source>
        <dbReference type="PROSITE" id="PS50931"/>
    </source>
</evidence>
<sequence length="291" mass="33033">MELKQLRYFVAVAEELHFGRAARRLFISQPALSFDIRRFEEHLGVKLLERSNKSVALTNAGHVLLGEAQRLLQQAEEVAQVTTRSAHGLAGRLRIGFVNSMLYRGLPEAVQRFEADHPSVEIVLKEMNTAEQARALQQLNIDLGFAHWGHFPAEVESHLWSSEAFLCCLPVDHRLAKRRRIELSQLSRDPFILFPRAVSPHYHDQIIATCVDAGFSPTIRHEARLWQTVVTMVEFGMGVALVPQALAKTQSQRAVFRPLTRNPFPSQILRLTRAESHSDVTRSFVAFLRKS</sequence>
<keyword evidence="4" id="KW-0804">Transcription</keyword>
<comment type="caution">
    <text evidence="6">The sequence shown here is derived from an EMBL/GenBank/DDBJ whole genome shotgun (WGS) entry which is preliminary data.</text>
</comment>
<evidence type="ECO:0000256" key="4">
    <source>
        <dbReference type="ARBA" id="ARBA00023163"/>
    </source>
</evidence>
<dbReference type="Pfam" id="PF00126">
    <property type="entry name" value="HTH_1"/>
    <property type="match status" value="1"/>
</dbReference>
<organism evidence="6 7">
    <name type="scientific">Caballeronia novacaledonica</name>
    <dbReference type="NCBI Taxonomy" id="1544861"/>
    <lineage>
        <taxon>Bacteria</taxon>
        <taxon>Pseudomonadati</taxon>
        <taxon>Pseudomonadota</taxon>
        <taxon>Betaproteobacteria</taxon>
        <taxon>Burkholderiales</taxon>
        <taxon>Burkholderiaceae</taxon>
        <taxon>Caballeronia</taxon>
    </lineage>
</organism>
<dbReference type="Pfam" id="PF03466">
    <property type="entry name" value="LysR_substrate"/>
    <property type="match status" value="1"/>
</dbReference>
<evidence type="ECO:0000313" key="7">
    <source>
        <dbReference type="Proteomes" id="UP001055111"/>
    </source>
</evidence>
<dbReference type="EMBL" id="BPUS01000004">
    <property type="protein sequence ID" value="GJH25648.1"/>
    <property type="molecule type" value="Genomic_DNA"/>
</dbReference>
<dbReference type="GO" id="GO:0003677">
    <property type="term" value="F:DNA binding"/>
    <property type="evidence" value="ECO:0007669"/>
    <property type="project" value="UniProtKB-KW"/>
</dbReference>
<dbReference type="GO" id="GO:0003700">
    <property type="term" value="F:DNA-binding transcription factor activity"/>
    <property type="evidence" value="ECO:0007669"/>
    <property type="project" value="InterPro"/>
</dbReference>
<dbReference type="PANTHER" id="PTHR30346">
    <property type="entry name" value="TRANSCRIPTIONAL DUAL REGULATOR HCAR-RELATED"/>
    <property type="match status" value="1"/>
</dbReference>
<dbReference type="RefSeq" id="WP_238212259.1">
    <property type="nucleotide sequence ID" value="NZ_BPUS01000004.1"/>
</dbReference>
<dbReference type="FunFam" id="1.10.10.10:FF:000001">
    <property type="entry name" value="LysR family transcriptional regulator"/>
    <property type="match status" value="1"/>
</dbReference>
<dbReference type="PRINTS" id="PR00039">
    <property type="entry name" value="HTHLYSR"/>
</dbReference>
<name>A0AA37MHF4_9BURK</name>
<keyword evidence="3" id="KW-0238">DNA-binding</keyword>
<dbReference type="InterPro" id="IPR036390">
    <property type="entry name" value="WH_DNA-bd_sf"/>
</dbReference>
<dbReference type="Gene3D" id="3.40.190.10">
    <property type="entry name" value="Periplasmic binding protein-like II"/>
    <property type="match status" value="2"/>
</dbReference>
<dbReference type="SUPFAM" id="SSF53850">
    <property type="entry name" value="Periplasmic binding protein-like II"/>
    <property type="match status" value="1"/>
</dbReference>